<dbReference type="EMBL" id="CAACVG010007153">
    <property type="protein sequence ID" value="VEN43892.1"/>
    <property type="molecule type" value="Genomic_DNA"/>
</dbReference>
<gene>
    <name evidence="2" type="ORF">CALMAC_LOCUS6888</name>
</gene>
<name>A0A653C7I8_CALMS</name>
<keyword evidence="3" id="KW-1185">Reference proteome</keyword>
<dbReference type="Proteomes" id="UP000410492">
    <property type="component" value="Unassembled WGS sequence"/>
</dbReference>
<accession>A0A653C7I8</accession>
<sequence length="100" mass="11618">MEVEVCFWENRAFGQFSSRWKVTWRTCGNHAEADLKPRRDPGSRILGIGNSPSLERHSPSRPLPLYIFTPYLYFVSSSYRLILSSSIHLYLARSSLFLHL</sequence>
<protein>
    <submittedName>
        <fullName evidence="2">Uncharacterized protein</fullName>
    </submittedName>
</protein>
<organism evidence="2 3">
    <name type="scientific">Callosobruchus maculatus</name>
    <name type="common">Southern cowpea weevil</name>
    <name type="synonym">Pulse bruchid</name>
    <dbReference type="NCBI Taxonomy" id="64391"/>
    <lineage>
        <taxon>Eukaryota</taxon>
        <taxon>Metazoa</taxon>
        <taxon>Ecdysozoa</taxon>
        <taxon>Arthropoda</taxon>
        <taxon>Hexapoda</taxon>
        <taxon>Insecta</taxon>
        <taxon>Pterygota</taxon>
        <taxon>Neoptera</taxon>
        <taxon>Endopterygota</taxon>
        <taxon>Coleoptera</taxon>
        <taxon>Polyphaga</taxon>
        <taxon>Cucujiformia</taxon>
        <taxon>Chrysomeloidea</taxon>
        <taxon>Chrysomelidae</taxon>
        <taxon>Bruchinae</taxon>
        <taxon>Bruchini</taxon>
        <taxon>Callosobruchus</taxon>
    </lineage>
</organism>
<proteinExistence type="predicted"/>
<dbReference type="AlphaFoldDB" id="A0A653C7I8"/>
<evidence type="ECO:0000256" key="1">
    <source>
        <dbReference type="SAM" id="MobiDB-lite"/>
    </source>
</evidence>
<evidence type="ECO:0000313" key="2">
    <source>
        <dbReference type="EMBL" id="VEN43892.1"/>
    </source>
</evidence>
<reference evidence="2 3" key="1">
    <citation type="submission" date="2019-01" db="EMBL/GenBank/DDBJ databases">
        <authorList>
            <person name="Sayadi A."/>
        </authorList>
    </citation>
    <scope>NUCLEOTIDE SEQUENCE [LARGE SCALE GENOMIC DNA]</scope>
</reference>
<feature type="region of interest" description="Disordered" evidence="1">
    <location>
        <begin position="35"/>
        <end position="60"/>
    </location>
</feature>
<evidence type="ECO:0000313" key="3">
    <source>
        <dbReference type="Proteomes" id="UP000410492"/>
    </source>
</evidence>